<dbReference type="Pfam" id="PF00703">
    <property type="entry name" value="Glyco_hydro_2"/>
    <property type="match status" value="1"/>
</dbReference>
<gene>
    <name evidence="8" type="ORF">QQX98_008589</name>
</gene>
<evidence type="ECO:0008006" key="10">
    <source>
        <dbReference type="Google" id="ProtNLM"/>
    </source>
</evidence>
<evidence type="ECO:0000313" key="9">
    <source>
        <dbReference type="Proteomes" id="UP001498476"/>
    </source>
</evidence>
<evidence type="ECO:0000256" key="2">
    <source>
        <dbReference type="ARBA" id="ARBA00022801"/>
    </source>
</evidence>
<dbReference type="Gene3D" id="2.60.40.10">
    <property type="entry name" value="Immunoglobulins"/>
    <property type="match status" value="1"/>
</dbReference>
<keyword evidence="9" id="KW-1185">Reference proteome</keyword>
<feature type="domain" description="Glycosyl hydrolases family 2 sugar binding" evidence="7">
    <location>
        <begin position="93"/>
        <end position="231"/>
    </location>
</feature>
<feature type="domain" description="Glycoside hydrolase family 2 catalytic" evidence="6">
    <location>
        <begin position="376"/>
        <end position="448"/>
    </location>
</feature>
<proteinExistence type="inferred from homology"/>
<dbReference type="InterPro" id="IPR006102">
    <property type="entry name" value="Ig-like_GH2"/>
</dbReference>
<dbReference type="InterPro" id="IPR013783">
    <property type="entry name" value="Ig-like_fold"/>
</dbReference>
<evidence type="ECO:0000259" key="6">
    <source>
        <dbReference type="Pfam" id="PF02836"/>
    </source>
</evidence>
<evidence type="ECO:0000259" key="7">
    <source>
        <dbReference type="Pfam" id="PF02837"/>
    </source>
</evidence>
<dbReference type="PRINTS" id="PR00132">
    <property type="entry name" value="GLHYDRLASE2"/>
</dbReference>
<protein>
    <recommendedName>
        <fullName evidence="10">Beta-galactosidase</fullName>
    </recommendedName>
</protein>
<comment type="caution">
    <text evidence="8">The sequence shown here is derived from an EMBL/GenBank/DDBJ whole genome shotgun (WGS) entry which is preliminary data.</text>
</comment>
<evidence type="ECO:0000256" key="3">
    <source>
        <dbReference type="ARBA" id="ARBA00023295"/>
    </source>
</evidence>
<evidence type="ECO:0000256" key="1">
    <source>
        <dbReference type="ARBA" id="ARBA00007401"/>
    </source>
</evidence>
<dbReference type="InterPro" id="IPR006103">
    <property type="entry name" value="Glyco_hydro_2_cat"/>
</dbReference>
<dbReference type="SUPFAM" id="SSF49303">
    <property type="entry name" value="beta-Galactosidase/glucuronidase domain"/>
    <property type="match status" value="1"/>
</dbReference>
<evidence type="ECO:0000259" key="5">
    <source>
        <dbReference type="Pfam" id="PF00703"/>
    </source>
</evidence>
<dbReference type="InterPro" id="IPR017853">
    <property type="entry name" value="GH"/>
</dbReference>
<dbReference type="InterPro" id="IPR008979">
    <property type="entry name" value="Galactose-bd-like_sf"/>
</dbReference>
<evidence type="ECO:0000313" key="8">
    <source>
        <dbReference type="EMBL" id="KAK7409213.1"/>
    </source>
</evidence>
<feature type="region of interest" description="Disordered" evidence="4">
    <location>
        <begin position="1"/>
        <end position="22"/>
    </location>
</feature>
<dbReference type="Gene3D" id="3.20.20.80">
    <property type="entry name" value="Glycosidases"/>
    <property type="match status" value="1"/>
</dbReference>
<reference evidence="8 9" key="1">
    <citation type="journal article" date="2025" name="Microbiol. Resour. Announc.">
        <title>Draft genome sequences for Neonectria magnoliae and Neonectria punicea, canker pathogens of Liriodendron tulipifera and Acer saccharum in West Virginia.</title>
        <authorList>
            <person name="Petronek H.M."/>
            <person name="Kasson M.T."/>
            <person name="Metheny A.M."/>
            <person name="Stauder C.M."/>
            <person name="Lovett B."/>
            <person name="Lynch S.C."/>
            <person name="Garnas J.R."/>
            <person name="Kasson L.R."/>
            <person name="Stajich J.E."/>
        </authorList>
    </citation>
    <scope>NUCLEOTIDE SEQUENCE [LARGE SCALE GENOMIC DNA]</scope>
    <source>
        <strain evidence="8 9">NRRL 64653</strain>
    </source>
</reference>
<dbReference type="Pfam" id="PF02837">
    <property type="entry name" value="Glyco_hydro_2_N"/>
    <property type="match status" value="1"/>
</dbReference>
<dbReference type="InterPro" id="IPR006101">
    <property type="entry name" value="Glyco_hydro_2"/>
</dbReference>
<name>A0ABR1GUQ1_9HYPO</name>
<comment type="similarity">
    <text evidence="1">Belongs to the glycosyl hydrolase 2 family.</text>
</comment>
<keyword evidence="3" id="KW-0326">Glycosidase</keyword>
<accession>A0ABR1GUQ1</accession>
<evidence type="ECO:0000256" key="4">
    <source>
        <dbReference type="SAM" id="MobiDB-lite"/>
    </source>
</evidence>
<organism evidence="8 9">
    <name type="scientific">Neonectria punicea</name>
    <dbReference type="NCBI Taxonomy" id="979145"/>
    <lineage>
        <taxon>Eukaryota</taxon>
        <taxon>Fungi</taxon>
        <taxon>Dikarya</taxon>
        <taxon>Ascomycota</taxon>
        <taxon>Pezizomycotina</taxon>
        <taxon>Sordariomycetes</taxon>
        <taxon>Hypocreomycetidae</taxon>
        <taxon>Hypocreales</taxon>
        <taxon>Nectriaceae</taxon>
        <taxon>Neonectria</taxon>
    </lineage>
</organism>
<feature type="domain" description="Glycoside hydrolase family 2 immunoglobulin-like beta-sandwich" evidence="5">
    <location>
        <begin position="266"/>
        <end position="368"/>
    </location>
</feature>
<dbReference type="SUPFAM" id="SSF51445">
    <property type="entry name" value="(Trans)glycosidases"/>
    <property type="match status" value="1"/>
</dbReference>
<dbReference type="InterPro" id="IPR006104">
    <property type="entry name" value="Glyco_hydro_2_N"/>
</dbReference>
<dbReference type="EMBL" id="JAZAVJ010000158">
    <property type="protein sequence ID" value="KAK7409213.1"/>
    <property type="molecule type" value="Genomic_DNA"/>
</dbReference>
<dbReference type="PANTHER" id="PTHR42732">
    <property type="entry name" value="BETA-GALACTOSIDASE"/>
    <property type="match status" value="1"/>
</dbReference>
<dbReference type="Proteomes" id="UP001498476">
    <property type="component" value="Unassembled WGS sequence"/>
</dbReference>
<sequence>MLDTSGKSYARRKDSGSNRAFPREPISLNSDWKFWRSETNPDGLIYDQRPDLENLTDVTILKPWILPSANKFILDPAQHHVRPGGHPGEDVSYVQGDLDDADWEDVTLPHDWAIRGPFYSQPDEEAPIDSRMGRLPVHGVGWYRRKLQVMHEDEGKQLYLDIAGAMSYTMVWLNGKLVGGWPYGYNSFRLDLTPYARHGEENQLAIRLDNPPLSSRWYPGSGIYRSVWLTKTDRTHVGQYGTYIKSKDVSARLATLDLTVEVVLHLTATAKVENTADSGTQVRVVSSVHEYDGDRDQVGEKVVEFPRAVLQVAASGAKEATNNSIQVKNPKLWGPPPSQKPQLYVVVTKLYSERGKLVDRYETQFGIRSLEFTANDGMLINGERIQAQGVNEHHDLGAIGAAFNVRAARRKLDMLKEMGVNAIRLSHNPPAEELLELTDRMGFLIIDEIFDCWATAKRPNDFHLIFAEVDGLGKGVAIVKVKF</sequence>
<dbReference type="PANTHER" id="PTHR42732:SF1">
    <property type="entry name" value="BETA-MANNOSIDASE"/>
    <property type="match status" value="1"/>
</dbReference>
<dbReference type="InterPro" id="IPR051913">
    <property type="entry name" value="GH2_Domain-Containing"/>
</dbReference>
<dbReference type="Pfam" id="PF02836">
    <property type="entry name" value="Glyco_hydro_2_C"/>
    <property type="match status" value="1"/>
</dbReference>
<dbReference type="SUPFAM" id="SSF49785">
    <property type="entry name" value="Galactose-binding domain-like"/>
    <property type="match status" value="1"/>
</dbReference>
<keyword evidence="2" id="KW-0378">Hydrolase</keyword>
<dbReference type="InterPro" id="IPR036156">
    <property type="entry name" value="Beta-gal/glucu_dom_sf"/>
</dbReference>
<dbReference type="Gene3D" id="2.60.120.260">
    <property type="entry name" value="Galactose-binding domain-like"/>
    <property type="match status" value="1"/>
</dbReference>